<evidence type="ECO:0000256" key="6">
    <source>
        <dbReference type="ARBA" id="ARBA00047846"/>
    </source>
</evidence>
<reference evidence="8 9" key="1">
    <citation type="submission" date="2018-08" db="EMBL/GenBank/DDBJ databases">
        <title>Genomic Encyclopedia of Archaeal and Bacterial Type Strains, Phase II (KMG-II): from individual species to whole genera.</title>
        <authorList>
            <person name="Goeker M."/>
        </authorList>
    </citation>
    <scope>NUCLEOTIDE SEQUENCE [LARGE SCALE GENOMIC DNA]</scope>
    <source>
        <strain evidence="8 9">DSM 5002</strain>
    </source>
</reference>
<comment type="caution">
    <text evidence="8">The sequence shown here is derived from an EMBL/GenBank/DDBJ whole genome shotgun (WGS) entry which is preliminary data.</text>
</comment>
<evidence type="ECO:0000256" key="5">
    <source>
        <dbReference type="ARBA" id="ARBA00024227"/>
    </source>
</evidence>
<dbReference type="InterPro" id="IPR003142">
    <property type="entry name" value="BPL_C"/>
</dbReference>
<evidence type="ECO:0000256" key="1">
    <source>
        <dbReference type="ARBA" id="ARBA00022598"/>
    </source>
</evidence>
<feature type="domain" description="BPL/LPL catalytic" evidence="7">
    <location>
        <begin position="1"/>
        <end position="189"/>
    </location>
</feature>
<dbReference type="GO" id="GO:0004077">
    <property type="term" value="F:biotin--[biotin carboxyl-carrier protein] ligase activity"/>
    <property type="evidence" value="ECO:0007669"/>
    <property type="project" value="UniProtKB-EC"/>
</dbReference>
<dbReference type="Proteomes" id="UP000266273">
    <property type="component" value="Unassembled WGS sequence"/>
</dbReference>
<evidence type="ECO:0000259" key="7">
    <source>
        <dbReference type="PROSITE" id="PS51733"/>
    </source>
</evidence>
<dbReference type="Gene3D" id="3.30.930.10">
    <property type="entry name" value="Bira Bifunctional Protein, Domain 2"/>
    <property type="match status" value="1"/>
</dbReference>
<dbReference type="PANTHER" id="PTHR12835">
    <property type="entry name" value="BIOTIN PROTEIN LIGASE"/>
    <property type="match status" value="1"/>
</dbReference>
<dbReference type="NCBIfam" id="TIGR00121">
    <property type="entry name" value="birA_ligase"/>
    <property type="match status" value="1"/>
</dbReference>
<protein>
    <recommendedName>
        <fullName evidence="5">biotin--[biotin carboxyl-carrier protein] ligase</fullName>
        <ecNumber evidence="5">6.3.4.15</ecNumber>
    </recommendedName>
</protein>
<dbReference type="InterPro" id="IPR045864">
    <property type="entry name" value="aa-tRNA-synth_II/BPL/LPL"/>
</dbReference>
<dbReference type="Pfam" id="PF03099">
    <property type="entry name" value="BPL_LplA_LipB"/>
    <property type="match status" value="1"/>
</dbReference>
<dbReference type="RefSeq" id="WP_119060947.1">
    <property type="nucleotide sequence ID" value="NZ_QXDF01000001.1"/>
</dbReference>
<dbReference type="InterPro" id="IPR008988">
    <property type="entry name" value="Transcriptional_repressor_C"/>
</dbReference>
<accession>A0A397QCY7</accession>
<evidence type="ECO:0000256" key="3">
    <source>
        <dbReference type="ARBA" id="ARBA00022840"/>
    </source>
</evidence>
<name>A0A397QCY7_9HYPH</name>
<dbReference type="CDD" id="cd16442">
    <property type="entry name" value="BPL"/>
    <property type="match status" value="1"/>
</dbReference>
<dbReference type="GO" id="GO:0005737">
    <property type="term" value="C:cytoplasm"/>
    <property type="evidence" value="ECO:0007669"/>
    <property type="project" value="TreeGrafter"/>
</dbReference>
<gene>
    <name evidence="8" type="ORF">BXY53_1221</name>
</gene>
<dbReference type="EC" id="6.3.4.15" evidence="5"/>
<keyword evidence="9" id="KW-1185">Reference proteome</keyword>
<dbReference type="InterPro" id="IPR004143">
    <property type="entry name" value="BPL_LPL_catalytic"/>
</dbReference>
<keyword evidence="4" id="KW-0092">Biotin</keyword>
<dbReference type="OrthoDB" id="9807064at2"/>
<dbReference type="SUPFAM" id="SSF55681">
    <property type="entry name" value="Class II aaRS and biotin synthetases"/>
    <property type="match status" value="1"/>
</dbReference>
<sequence length="267" mass="27569">MSTGRAFITLPGGHRALFLSETASTNAEAMALALEGAEPPLWVWAARQTKGRGRLGRDWDSPEGNLYASLLLRLNCPAHAIGGLPLIAGLAARDAVSSAAESVAGRLRLKWPNDIMLDGAKLGGVLIESLVLSGGGRAVVIGTGLNLASAPSGLNRAVTSLREHGCTIAPEQALTVLAEASARWLAIWDDGAGFGQIREAWLSHAVPLGAPISVTLGGEKIAGRFGGLDETGALRLRKNGAERIITAGDVAIGWAAPVGKKEATGHE</sequence>
<dbReference type="AlphaFoldDB" id="A0A397QCY7"/>
<comment type="catalytic activity">
    <reaction evidence="6">
        <text>biotin + L-lysyl-[protein] + ATP = N(6)-biotinyl-L-lysyl-[protein] + AMP + diphosphate + H(+)</text>
        <dbReference type="Rhea" id="RHEA:11756"/>
        <dbReference type="Rhea" id="RHEA-COMP:9752"/>
        <dbReference type="Rhea" id="RHEA-COMP:10505"/>
        <dbReference type="ChEBI" id="CHEBI:15378"/>
        <dbReference type="ChEBI" id="CHEBI:29969"/>
        <dbReference type="ChEBI" id="CHEBI:30616"/>
        <dbReference type="ChEBI" id="CHEBI:33019"/>
        <dbReference type="ChEBI" id="CHEBI:57586"/>
        <dbReference type="ChEBI" id="CHEBI:83144"/>
        <dbReference type="ChEBI" id="CHEBI:456215"/>
        <dbReference type="EC" id="6.3.4.15"/>
    </reaction>
</comment>
<dbReference type="Gene3D" id="2.30.30.100">
    <property type="match status" value="1"/>
</dbReference>
<evidence type="ECO:0000256" key="4">
    <source>
        <dbReference type="ARBA" id="ARBA00023267"/>
    </source>
</evidence>
<keyword evidence="1 8" id="KW-0436">Ligase</keyword>
<dbReference type="InterPro" id="IPR004408">
    <property type="entry name" value="Biotin_CoA_COase_ligase"/>
</dbReference>
<evidence type="ECO:0000313" key="8">
    <source>
        <dbReference type="EMBL" id="RIA56121.1"/>
    </source>
</evidence>
<dbReference type="PROSITE" id="PS51733">
    <property type="entry name" value="BPL_LPL_CATALYTIC"/>
    <property type="match status" value="1"/>
</dbReference>
<dbReference type="SUPFAM" id="SSF50037">
    <property type="entry name" value="C-terminal domain of transcriptional repressors"/>
    <property type="match status" value="1"/>
</dbReference>
<keyword evidence="3" id="KW-0067">ATP-binding</keyword>
<keyword evidence="2" id="KW-0547">Nucleotide-binding</keyword>
<dbReference type="PANTHER" id="PTHR12835:SF5">
    <property type="entry name" value="BIOTIN--PROTEIN LIGASE"/>
    <property type="match status" value="1"/>
</dbReference>
<proteinExistence type="predicted"/>
<dbReference type="Pfam" id="PF02237">
    <property type="entry name" value="BPL_C"/>
    <property type="match status" value="1"/>
</dbReference>
<evidence type="ECO:0000256" key="2">
    <source>
        <dbReference type="ARBA" id="ARBA00022741"/>
    </source>
</evidence>
<dbReference type="EMBL" id="QXDF01000001">
    <property type="protein sequence ID" value="RIA56121.1"/>
    <property type="molecule type" value="Genomic_DNA"/>
</dbReference>
<organism evidence="8 9">
    <name type="scientific">Dichotomicrobium thermohalophilum</name>
    <dbReference type="NCBI Taxonomy" id="933063"/>
    <lineage>
        <taxon>Bacteria</taxon>
        <taxon>Pseudomonadati</taxon>
        <taxon>Pseudomonadota</taxon>
        <taxon>Alphaproteobacteria</taxon>
        <taxon>Hyphomicrobiales</taxon>
        <taxon>Hyphomicrobiaceae</taxon>
        <taxon>Dichotomicrobium</taxon>
    </lineage>
</organism>
<evidence type="ECO:0000313" key="9">
    <source>
        <dbReference type="Proteomes" id="UP000266273"/>
    </source>
</evidence>
<dbReference type="GO" id="GO:0005524">
    <property type="term" value="F:ATP binding"/>
    <property type="evidence" value="ECO:0007669"/>
    <property type="project" value="UniProtKB-KW"/>
</dbReference>